<organism evidence="1 2">
    <name type="scientific">Paenibacillus agricola</name>
    <dbReference type="NCBI Taxonomy" id="2716264"/>
    <lineage>
        <taxon>Bacteria</taxon>
        <taxon>Bacillati</taxon>
        <taxon>Bacillota</taxon>
        <taxon>Bacilli</taxon>
        <taxon>Bacillales</taxon>
        <taxon>Paenibacillaceae</taxon>
        <taxon>Paenibacillus</taxon>
    </lineage>
</organism>
<name>A0ABX0JB93_9BACL</name>
<gene>
    <name evidence="1" type="ORF">G9U52_19560</name>
</gene>
<dbReference type="EMBL" id="JAAOIW010000007">
    <property type="protein sequence ID" value="NHN32038.1"/>
    <property type="molecule type" value="Genomic_DNA"/>
</dbReference>
<protein>
    <submittedName>
        <fullName evidence="1">Uncharacterized protein</fullName>
    </submittedName>
</protein>
<reference evidence="1" key="1">
    <citation type="submission" date="2020-03" db="EMBL/GenBank/DDBJ databases">
        <title>Draft sequencing of Paenibacilllus sp. S3N08.</title>
        <authorList>
            <person name="Kim D.-U."/>
        </authorList>
    </citation>
    <scope>NUCLEOTIDE SEQUENCE</scope>
    <source>
        <strain evidence="1">S3N08</strain>
    </source>
</reference>
<accession>A0ABX0JB93</accession>
<dbReference type="Proteomes" id="UP001165962">
    <property type="component" value="Unassembled WGS sequence"/>
</dbReference>
<dbReference type="Pfam" id="PF19654">
    <property type="entry name" value="DUF6157"/>
    <property type="match status" value="1"/>
</dbReference>
<proteinExistence type="predicted"/>
<comment type="caution">
    <text evidence="1">The sequence shown here is derived from an EMBL/GenBank/DDBJ whole genome shotgun (WGS) entry which is preliminary data.</text>
</comment>
<evidence type="ECO:0000313" key="2">
    <source>
        <dbReference type="Proteomes" id="UP001165962"/>
    </source>
</evidence>
<dbReference type="InterPro" id="IPR046155">
    <property type="entry name" value="DUF6157"/>
</dbReference>
<keyword evidence="2" id="KW-1185">Reference proteome</keyword>
<sequence length="159" mass="18346">MIGSWKFLPKLNKGVGRLSYVATFIQVAADCPVEYGVVPISKKEAKPAHIIQYELLKEHPYFYNHEELLFQVYLLHKGIPLDQSGDILRQIREDLFKKSHPCLRASQLPKKYGWGVHYNEVGRIAIYGKETPEYRDFLEQAGNKLTLLKAMRNKRVATS</sequence>
<evidence type="ECO:0000313" key="1">
    <source>
        <dbReference type="EMBL" id="NHN32038.1"/>
    </source>
</evidence>